<keyword evidence="3" id="KW-0472">Membrane</keyword>
<name>A0A1I8A8E0_9BILA</name>
<dbReference type="PROSITE" id="PS01180">
    <property type="entry name" value="CUB"/>
    <property type="match status" value="1"/>
</dbReference>
<dbReference type="AlphaFoldDB" id="A0A1I8A8E0"/>
<feature type="domain" description="CUB" evidence="4">
    <location>
        <begin position="224"/>
        <end position="333"/>
    </location>
</feature>
<evidence type="ECO:0000256" key="2">
    <source>
        <dbReference type="PROSITE-ProRule" id="PRU00059"/>
    </source>
</evidence>
<evidence type="ECO:0000256" key="1">
    <source>
        <dbReference type="ARBA" id="ARBA00023157"/>
    </source>
</evidence>
<reference evidence="6" key="1">
    <citation type="submission" date="2016-11" db="UniProtKB">
        <authorList>
            <consortium name="WormBaseParasite"/>
        </authorList>
    </citation>
    <scope>IDENTIFICATION</scope>
</reference>
<proteinExistence type="predicted"/>
<protein>
    <submittedName>
        <fullName evidence="6">CUB domain-containing protein</fullName>
    </submittedName>
</protein>
<comment type="caution">
    <text evidence="2">Lacks conserved residue(s) required for the propagation of feature annotation.</text>
</comment>
<dbReference type="InterPro" id="IPR000859">
    <property type="entry name" value="CUB_dom"/>
</dbReference>
<keyword evidence="3" id="KW-1133">Transmembrane helix</keyword>
<dbReference type="Proteomes" id="UP000095287">
    <property type="component" value="Unplaced"/>
</dbReference>
<keyword evidence="1" id="KW-1015">Disulfide bond</keyword>
<accession>A0A1I8A8E0</accession>
<dbReference type="SUPFAM" id="SSF49854">
    <property type="entry name" value="Spermadhesin, CUB domain"/>
    <property type="match status" value="3"/>
</dbReference>
<dbReference type="Gene3D" id="2.60.120.290">
    <property type="entry name" value="Spermadhesin, CUB domain"/>
    <property type="match status" value="2"/>
</dbReference>
<evidence type="ECO:0000259" key="4">
    <source>
        <dbReference type="PROSITE" id="PS01180"/>
    </source>
</evidence>
<evidence type="ECO:0000313" key="5">
    <source>
        <dbReference type="Proteomes" id="UP000095287"/>
    </source>
</evidence>
<sequence>SASKQKLGLFFTNANVWLHWETQNGTRRQTFDTDEEDHVQAISSGDGNLTLYVDKYFYKTWIGFEAVVGAYGEAYGENANKRLTPTLDDESTCPFVTGDDTVTVLEDEPRVAASHWDFSSNSTNIHPQSCLWKFAPKPGYTLKIVFPVFSISEEGESVQLSEDGSKLFSIESGEKPPYRVFYTDKNFALQYTRSSRRSGPDASRFVAVISSFPAQVVPAQGGVCSGNTTLTLTGDNKFTNIHKDSNLLYENNQECSWKVNTTPGKLLQFSLVFLDVENFADTLTLQTPSASVNFSAWNPYPIYATKGSEVAQVHWKSDGNYGRSGFRMAVEYLDCTCSSPGNIVLNETNKVVTISPSANSTYYCPSMNCHWTISSPPNTMLIVNHDGVFRGPSSTFNTYKDSLEISDGTNNYITITDTTKSTFLTSTVGWPSVLKLIGPLVSTLTGGNTVTTISSSTQHTYYNSVDFKDKFSSVTFTLSEELKGKKLQLYALKLEGETGAVAIIDGDLESPVALTTVQALYYDGHSSGFVAPFTSTTGSITILCLKTVDSDTYNNYGRGAGYDFFVKVYDDSRDCAENNSVYYVKEFGSFFDQSIFTAISKNLSHCPLTILKQRYYSPYERRVLSLGTNNIEGTDKNVKVLPGTDFTAAPFFEFNQKNHEKWTFNELSGYVFTILVPVGGRLNFTGDTTSSGSHNTVYGDVYPRGNPQNGIFMSPNYPYSNESLHANVSRSLYIKSDWKKFKVDFDVVVGQLSSSSSLQVVAGSKSVTSLSGVENITKSYSTGYSDKVTFTYTGPEGEKGFFIRYRMASKNGSLAYLSGIMALLVVFYNLMSS</sequence>
<dbReference type="InterPro" id="IPR035914">
    <property type="entry name" value="Sperma_CUB_dom_sf"/>
</dbReference>
<organism evidence="5 6">
    <name type="scientific">Steinernema glaseri</name>
    <dbReference type="NCBI Taxonomy" id="37863"/>
    <lineage>
        <taxon>Eukaryota</taxon>
        <taxon>Metazoa</taxon>
        <taxon>Ecdysozoa</taxon>
        <taxon>Nematoda</taxon>
        <taxon>Chromadorea</taxon>
        <taxon>Rhabditida</taxon>
        <taxon>Tylenchina</taxon>
        <taxon>Panagrolaimomorpha</taxon>
        <taxon>Strongyloidoidea</taxon>
        <taxon>Steinernematidae</taxon>
        <taxon>Steinernema</taxon>
    </lineage>
</organism>
<evidence type="ECO:0000313" key="6">
    <source>
        <dbReference type="WBParaSite" id="L893_g33713.t1"/>
    </source>
</evidence>
<keyword evidence="3" id="KW-0812">Transmembrane</keyword>
<evidence type="ECO:0000256" key="3">
    <source>
        <dbReference type="SAM" id="Phobius"/>
    </source>
</evidence>
<dbReference type="WBParaSite" id="L893_g33713.t1">
    <property type="protein sequence ID" value="L893_g33713.t1"/>
    <property type="gene ID" value="L893_g33713"/>
</dbReference>
<keyword evidence="5" id="KW-1185">Reference proteome</keyword>
<feature type="transmembrane region" description="Helical" evidence="3">
    <location>
        <begin position="813"/>
        <end position="831"/>
    </location>
</feature>